<dbReference type="PANTHER" id="PTHR30576">
    <property type="entry name" value="COLANIC BIOSYNTHESIS UDP-GLUCOSE LIPID CARRIER TRANSFERASE"/>
    <property type="match status" value="1"/>
</dbReference>
<feature type="domain" description="Bacterial sugar transferase" evidence="7">
    <location>
        <begin position="1"/>
        <end position="142"/>
    </location>
</feature>
<keyword evidence="2" id="KW-1003">Cell membrane</keyword>
<organism evidence="8">
    <name type="scientific">bioreactor metagenome</name>
    <dbReference type="NCBI Taxonomy" id="1076179"/>
    <lineage>
        <taxon>unclassified sequences</taxon>
        <taxon>metagenomes</taxon>
        <taxon>ecological metagenomes</taxon>
    </lineage>
</organism>
<dbReference type="GO" id="GO:0102334">
    <property type="term" value="F:N,N'-diacetylbacilliosaminyl-1-phosphate transferase activity"/>
    <property type="evidence" value="ECO:0007669"/>
    <property type="project" value="UniProtKB-EC"/>
</dbReference>
<gene>
    <name evidence="8" type="primary">pglC_20</name>
    <name evidence="8" type="ORF">SDC9_153931</name>
</gene>
<keyword evidence="3 8" id="KW-0808">Transferase</keyword>
<evidence type="ECO:0000256" key="4">
    <source>
        <dbReference type="ARBA" id="ARBA00022692"/>
    </source>
</evidence>
<sequence>MYKFRSMIPDADNLEGHLTAEQIEQYQKEIKLDNDPRITKVGKFIRKTSIDELPQLFSILKGDMSFVGPRPLVERELGYYGSQIESILSVKPGLTGYWQVNGRSDSTYQSGKRQALELYYVTHCSPWFDIKIILQTILVVLKGVGAK</sequence>
<dbReference type="AlphaFoldDB" id="A0A645EX97"/>
<name>A0A645EX97_9ZZZZ</name>
<evidence type="ECO:0000256" key="3">
    <source>
        <dbReference type="ARBA" id="ARBA00022679"/>
    </source>
</evidence>
<evidence type="ECO:0000256" key="2">
    <source>
        <dbReference type="ARBA" id="ARBA00022475"/>
    </source>
</evidence>
<accession>A0A645EX97</accession>
<evidence type="ECO:0000313" key="8">
    <source>
        <dbReference type="EMBL" id="MPN06675.1"/>
    </source>
</evidence>
<dbReference type="EC" id="2.7.8.36" evidence="8"/>
<reference evidence="8" key="1">
    <citation type="submission" date="2019-08" db="EMBL/GenBank/DDBJ databases">
        <authorList>
            <person name="Kucharzyk K."/>
            <person name="Murdoch R.W."/>
            <person name="Higgins S."/>
            <person name="Loffler F."/>
        </authorList>
    </citation>
    <scope>NUCLEOTIDE SEQUENCE</scope>
</reference>
<protein>
    <submittedName>
        <fullName evidence="8">Undecaprenyl phosphate N,N'-diacetylbacillosamine 1-phosphate transferase</fullName>
        <ecNumber evidence="8">2.7.8.36</ecNumber>
    </submittedName>
</protein>
<proteinExistence type="predicted"/>
<dbReference type="GO" id="GO:0005886">
    <property type="term" value="C:plasma membrane"/>
    <property type="evidence" value="ECO:0007669"/>
    <property type="project" value="UniProtKB-SubCell"/>
</dbReference>
<keyword evidence="5" id="KW-1133">Transmembrane helix</keyword>
<comment type="caution">
    <text evidence="8">The sequence shown here is derived from an EMBL/GenBank/DDBJ whole genome shotgun (WGS) entry which is preliminary data.</text>
</comment>
<keyword evidence="6" id="KW-0472">Membrane</keyword>
<comment type="subcellular location">
    <subcellularLocation>
        <location evidence="1">Cell membrane</location>
    </subcellularLocation>
</comment>
<dbReference type="PANTHER" id="PTHR30576:SF4">
    <property type="entry name" value="UNDECAPRENYL-PHOSPHATE GALACTOSE PHOSPHOTRANSFERASE"/>
    <property type="match status" value="1"/>
</dbReference>
<dbReference type="EMBL" id="VSSQ01052602">
    <property type="protein sequence ID" value="MPN06675.1"/>
    <property type="molecule type" value="Genomic_DNA"/>
</dbReference>
<evidence type="ECO:0000256" key="1">
    <source>
        <dbReference type="ARBA" id="ARBA00004236"/>
    </source>
</evidence>
<evidence type="ECO:0000256" key="5">
    <source>
        <dbReference type="ARBA" id="ARBA00022989"/>
    </source>
</evidence>
<dbReference type="Pfam" id="PF02397">
    <property type="entry name" value="Bac_transf"/>
    <property type="match status" value="1"/>
</dbReference>
<evidence type="ECO:0000256" key="6">
    <source>
        <dbReference type="ARBA" id="ARBA00023136"/>
    </source>
</evidence>
<evidence type="ECO:0000259" key="7">
    <source>
        <dbReference type="Pfam" id="PF02397"/>
    </source>
</evidence>
<dbReference type="InterPro" id="IPR003362">
    <property type="entry name" value="Bact_transf"/>
</dbReference>
<keyword evidence="4" id="KW-0812">Transmembrane</keyword>